<feature type="transmembrane region" description="Helical" evidence="8">
    <location>
        <begin position="228"/>
        <end position="248"/>
    </location>
</feature>
<accession>A0A813VUA0</accession>
<protein>
    <recommendedName>
        <fullName evidence="9">G-protein coupled receptors family 1 profile domain-containing protein</fullName>
    </recommendedName>
</protein>
<dbReference type="AlphaFoldDB" id="A0A813VUA0"/>
<dbReference type="EMBL" id="CAJNON010000041">
    <property type="protein sequence ID" value="CAF0851032.1"/>
    <property type="molecule type" value="Genomic_DNA"/>
</dbReference>
<dbReference type="EMBL" id="CAJOAY010001870">
    <property type="protein sequence ID" value="CAF3896415.1"/>
    <property type="molecule type" value="Genomic_DNA"/>
</dbReference>
<dbReference type="CDD" id="cd00637">
    <property type="entry name" value="7tm_classA_rhodopsin-like"/>
    <property type="match status" value="1"/>
</dbReference>
<keyword evidence="4" id="KW-0297">G-protein coupled receptor</keyword>
<evidence type="ECO:0000259" key="9">
    <source>
        <dbReference type="PROSITE" id="PS50262"/>
    </source>
</evidence>
<dbReference type="EMBL" id="CAJOBB010003162">
    <property type="protein sequence ID" value="CAF4024379.1"/>
    <property type="molecule type" value="Genomic_DNA"/>
</dbReference>
<gene>
    <name evidence="12" type="ORF">KXQ929_LOCUS29882</name>
    <name evidence="11" type="ORF">OKA104_LOCUS23941</name>
    <name evidence="10" type="ORF">VCS650_LOCUS6668</name>
</gene>
<evidence type="ECO:0000313" key="12">
    <source>
        <dbReference type="EMBL" id="CAF4024379.1"/>
    </source>
</evidence>
<keyword evidence="2 8" id="KW-0812">Transmembrane</keyword>
<proteinExistence type="predicted"/>
<dbReference type="Gene3D" id="1.20.1070.10">
    <property type="entry name" value="Rhodopsin 7-helix transmembrane proteins"/>
    <property type="match status" value="1"/>
</dbReference>
<feature type="transmembrane region" description="Helical" evidence="8">
    <location>
        <begin position="98"/>
        <end position="114"/>
    </location>
</feature>
<dbReference type="Proteomes" id="UP000663868">
    <property type="component" value="Unassembled WGS sequence"/>
</dbReference>
<evidence type="ECO:0000313" key="13">
    <source>
        <dbReference type="Proteomes" id="UP000663891"/>
    </source>
</evidence>
<evidence type="ECO:0000256" key="8">
    <source>
        <dbReference type="SAM" id="Phobius"/>
    </source>
</evidence>
<organism evidence="10 13">
    <name type="scientific">Adineta steineri</name>
    <dbReference type="NCBI Taxonomy" id="433720"/>
    <lineage>
        <taxon>Eukaryota</taxon>
        <taxon>Metazoa</taxon>
        <taxon>Spiralia</taxon>
        <taxon>Gnathifera</taxon>
        <taxon>Rotifera</taxon>
        <taxon>Eurotatoria</taxon>
        <taxon>Bdelloidea</taxon>
        <taxon>Adinetida</taxon>
        <taxon>Adinetidae</taxon>
        <taxon>Adineta</taxon>
    </lineage>
</organism>
<evidence type="ECO:0000313" key="10">
    <source>
        <dbReference type="EMBL" id="CAF0851032.1"/>
    </source>
</evidence>
<name>A0A813VUA0_9BILA</name>
<keyword evidence="3 8" id="KW-1133">Transmembrane helix</keyword>
<evidence type="ECO:0000256" key="6">
    <source>
        <dbReference type="ARBA" id="ARBA00023170"/>
    </source>
</evidence>
<feature type="transmembrane region" description="Helical" evidence="8">
    <location>
        <begin position="126"/>
        <end position="147"/>
    </location>
</feature>
<feature type="transmembrane region" description="Helical" evidence="8">
    <location>
        <begin position="167"/>
        <end position="194"/>
    </location>
</feature>
<dbReference type="InterPro" id="IPR017452">
    <property type="entry name" value="GPCR_Rhodpsn_7TM"/>
</dbReference>
<dbReference type="Proteomes" id="UP000663881">
    <property type="component" value="Unassembled WGS sequence"/>
</dbReference>
<comment type="caution">
    <text evidence="10">The sequence shown here is derived from an EMBL/GenBank/DDBJ whole genome shotgun (WGS) entry which is preliminary data.</text>
</comment>
<dbReference type="PANTHER" id="PTHR24243">
    <property type="entry name" value="G-PROTEIN COUPLED RECEPTOR"/>
    <property type="match status" value="1"/>
</dbReference>
<dbReference type="GO" id="GO:0016020">
    <property type="term" value="C:membrane"/>
    <property type="evidence" value="ECO:0007669"/>
    <property type="project" value="UniProtKB-SubCell"/>
</dbReference>
<comment type="subcellular location">
    <subcellularLocation>
        <location evidence="1">Membrane</location>
        <topology evidence="1">Multi-pass membrane protein</topology>
    </subcellularLocation>
</comment>
<feature type="transmembrane region" description="Helical" evidence="8">
    <location>
        <begin position="49"/>
        <end position="73"/>
    </location>
</feature>
<dbReference type="GO" id="GO:0004930">
    <property type="term" value="F:G protein-coupled receptor activity"/>
    <property type="evidence" value="ECO:0007669"/>
    <property type="project" value="UniProtKB-KW"/>
</dbReference>
<keyword evidence="5 8" id="KW-0472">Membrane</keyword>
<evidence type="ECO:0000256" key="2">
    <source>
        <dbReference type="ARBA" id="ARBA00022692"/>
    </source>
</evidence>
<evidence type="ECO:0000256" key="5">
    <source>
        <dbReference type="ARBA" id="ARBA00023136"/>
    </source>
</evidence>
<reference evidence="10" key="1">
    <citation type="submission" date="2021-02" db="EMBL/GenBank/DDBJ databases">
        <authorList>
            <person name="Nowell W R."/>
        </authorList>
    </citation>
    <scope>NUCLEOTIDE SEQUENCE</scope>
</reference>
<evidence type="ECO:0000256" key="1">
    <source>
        <dbReference type="ARBA" id="ARBA00004141"/>
    </source>
</evidence>
<evidence type="ECO:0000256" key="7">
    <source>
        <dbReference type="ARBA" id="ARBA00023224"/>
    </source>
</evidence>
<keyword evidence="6" id="KW-0675">Receptor</keyword>
<dbReference type="Proteomes" id="UP000663891">
    <property type="component" value="Unassembled WGS sequence"/>
</dbReference>
<feature type="domain" description="G-protein coupled receptors family 1 profile" evidence="9">
    <location>
        <begin position="29"/>
        <end position="288"/>
    </location>
</feature>
<dbReference type="OrthoDB" id="10033568at2759"/>
<sequence length="312" mass="35737">MSSAAYLPLLQRDLTRYGMTTYLILGNIGLSLNMLIFFCAAYRRNPCSIYIFSASLCGLIGLNISTISVVYALDHPNPATTSVLFCELQFYFRHSFNQMMRTFFICALIDRYAISSNNIRIRSFSCFRTTIYIVICVPVFWFLLAIWPYTLNSLENGRCAGKKGLSAIILSSYITIVVGIIPLLCMIIFGLLMLKNLKNVRARVQPSTSINSVVQRIHKRDRDMIKMLLIETLCYIMTTAPLSINLLYQSATQTISKSIDRQLIESFITYFNGTFLIYFNNSVSFWIYICVSRSFRSEVKNLCLKCCKFITH</sequence>
<feature type="transmembrane region" description="Helical" evidence="8">
    <location>
        <begin position="268"/>
        <end position="291"/>
    </location>
</feature>
<dbReference type="PROSITE" id="PS50262">
    <property type="entry name" value="G_PROTEIN_RECEP_F1_2"/>
    <property type="match status" value="1"/>
</dbReference>
<evidence type="ECO:0000256" key="4">
    <source>
        <dbReference type="ARBA" id="ARBA00023040"/>
    </source>
</evidence>
<dbReference type="PANTHER" id="PTHR24243:SF208">
    <property type="entry name" value="PYROKININ-1 RECEPTOR"/>
    <property type="match status" value="1"/>
</dbReference>
<keyword evidence="7" id="KW-0807">Transducer</keyword>
<evidence type="ECO:0000313" key="11">
    <source>
        <dbReference type="EMBL" id="CAF3896415.1"/>
    </source>
</evidence>
<dbReference type="SUPFAM" id="SSF81321">
    <property type="entry name" value="Family A G protein-coupled receptor-like"/>
    <property type="match status" value="1"/>
</dbReference>
<feature type="transmembrane region" description="Helical" evidence="8">
    <location>
        <begin position="20"/>
        <end position="42"/>
    </location>
</feature>
<evidence type="ECO:0000256" key="3">
    <source>
        <dbReference type="ARBA" id="ARBA00022989"/>
    </source>
</evidence>